<dbReference type="Pfam" id="PF01297">
    <property type="entry name" value="ZnuA"/>
    <property type="match status" value="1"/>
</dbReference>
<keyword evidence="8" id="KW-1185">Reference proteome</keyword>
<dbReference type="GO" id="GO:0030313">
    <property type="term" value="C:cell envelope"/>
    <property type="evidence" value="ECO:0007669"/>
    <property type="project" value="UniProtKB-SubCell"/>
</dbReference>
<keyword evidence="2 5" id="KW-0813">Transport</keyword>
<dbReference type="InterPro" id="IPR047701">
    <property type="entry name" value="AztC-like"/>
</dbReference>
<dbReference type="PANTHER" id="PTHR42953:SF1">
    <property type="entry name" value="METAL-BINDING PROTEIN HI_0362-RELATED"/>
    <property type="match status" value="1"/>
</dbReference>
<dbReference type="EMBL" id="JAGSMN010000002">
    <property type="protein sequence ID" value="MBR7671465.1"/>
    <property type="molecule type" value="Genomic_DNA"/>
</dbReference>
<keyword evidence="4" id="KW-0732">Signal</keyword>
<dbReference type="GO" id="GO:0007155">
    <property type="term" value="P:cell adhesion"/>
    <property type="evidence" value="ECO:0007669"/>
    <property type="project" value="InterPro"/>
</dbReference>
<evidence type="ECO:0000256" key="5">
    <source>
        <dbReference type="RuleBase" id="RU003512"/>
    </source>
</evidence>
<dbReference type="Proteomes" id="UP000675554">
    <property type="component" value="Unassembled WGS sequence"/>
</dbReference>
<dbReference type="InterPro" id="IPR006129">
    <property type="entry name" value="AdhesinB"/>
</dbReference>
<reference evidence="7" key="1">
    <citation type="submission" date="2021-04" db="EMBL/GenBank/DDBJ databases">
        <title>Sequencing of actinobacteria type strains.</title>
        <authorList>
            <person name="Nguyen G.-S."/>
            <person name="Wentzel A."/>
        </authorList>
    </citation>
    <scope>NUCLEOTIDE SEQUENCE</scope>
    <source>
        <strain evidence="7">DSM 42095</strain>
    </source>
</reference>
<comment type="subcellular location">
    <subcellularLocation>
        <location evidence="1">Cell envelope</location>
    </subcellularLocation>
</comment>
<dbReference type="NCBIfam" id="NF040870">
    <property type="entry name" value="AztC"/>
    <property type="match status" value="1"/>
</dbReference>
<gene>
    <name evidence="7" type="ORF">KDA82_00120</name>
</gene>
<comment type="similarity">
    <text evidence="5">Belongs to the bacterial solute-binding protein 9 family.</text>
</comment>
<dbReference type="GO" id="GO:0046872">
    <property type="term" value="F:metal ion binding"/>
    <property type="evidence" value="ECO:0007669"/>
    <property type="project" value="UniProtKB-KW"/>
</dbReference>
<name>A0A8T4IHP5_9ACTN</name>
<evidence type="ECO:0000313" key="8">
    <source>
        <dbReference type="Proteomes" id="UP000675554"/>
    </source>
</evidence>
<comment type="caution">
    <text evidence="7">The sequence shown here is derived from an EMBL/GenBank/DDBJ whole genome shotgun (WGS) entry which is preliminary data.</text>
</comment>
<dbReference type="Gene3D" id="3.40.50.1980">
    <property type="entry name" value="Nitrogenase molybdenum iron protein domain"/>
    <property type="match status" value="2"/>
</dbReference>
<dbReference type="InterPro" id="IPR050492">
    <property type="entry name" value="Bact_metal-bind_prot9"/>
</dbReference>
<evidence type="ECO:0000256" key="1">
    <source>
        <dbReference type="ARBA" id="ARBA00004196"/>
    </source>
</evidence>
<evidence type="ECO:0000256" key="2">
    <source>
        <dbReference type="ARBA" id="ARBA00022448"/>
    </source>
</evidence>
<dbReference type="InterPro" id="IPR006128">
    <property type="entry name" value="Lipoprotein_PsaA-like"/>
</dbReference>
<sequence length="341" mass="36176">MSPATAPSALSAPSATSAPSAPSARPRWQRALLLALLTLLPAGAVTACTSGDERPKVVVTTNILGDITRQVVGDEAEVTVLMKPNADPHSFGLSAVQAAELERADLVVYNGLGLEENVLRHVDNARQSGVATFEAGKAVDPLTFQVKGGGGPEEEAGQPDPHFWTDPDRVRKAADLIAGQVTEHVAGVDDAAVRARAARYDKRLAGLTTWMEKSFDRIPEERRALVTNHHVFGYLAERFGFRVVGAVIPSGTTLASPSSSDLRSFTEAMRKAGVRTVFADASRPKRLAEVLRKEMGGGVRVVELYSESLTAPGKGAGTYLQMMRANTTAMTEGLAEDSSGD</sequence>
<evidence type="ECO:0000256" key="6">
    <source>
        <dbReference type="SAM" id="MobiDB-lite"/>
    </source>
</evidence>
<feature type="region of interest" description="Disordered" evidence="6">
    <location>
        <begin position="1"/>
        <end position="23"/>
    </location>
</feature>
<dbReference type="InterPro" id="IPR006127">
    <property type="entry name" value="ZnuA-like"/>
</dbReference>
<protein>
    <submittedName>
        <fullName evidence="7">Zinc ABC transporter substrate-binding protein</fullName>
    </submittedName>
</protein>
<dbReference type="PRINTS" id="PR00691">
    <property type="entry name" value="ADHESINB"/>
</dbReference>
<dbReference type="PRINTS" id="PR00690">
    <property type="entry name" value="ADHESNFAMILY"/>
</dbReference>
<keyword evidence="3" id="KW-0479">Metal-binding</keyword>
<evidence type="ECO:0000256" key="3">
    <source>
        <dbReference type="ARBA" id="ARBA00022723"/>
    </source>
</evidence>
<proteinExistence type="inferred from homology"/>
<dbReference type="SUPFAM" id="SSF53807">
    <property type="entry name" value="Helical backbone' metal receptor"/>
    <property type="match status" value="1"/>
</dbReference>
<dbReference type="PANTHER" id="PTHR42953">
    <property type="entry name" value="HIGH-AFFINITY ZINC UPTAKE SYSTEM PROTEIN ZNUA-RELATED"/>
    <property type="match status" value="1"/>
</dbReference>
<dbReference type="AlphaFoldDB" id="A0A8T4IHP5"/>
<organism evidence="7 8">
    <name type="scientific">Streptomyces daliensis</name>
    <dbReference type="NCBI Taxonomy" id="299421"/>
    <lineage>
        <taxon>Bacteria</taxon>
        <taxon>Bacillati</taxon>
        <taxon>Actinomycetota</taxon>
        <taxon>Actinomycetes</taxon>
        <taxon>Kitasatosporales</taxon>
        <taxon>Streptomycetaceae</taxon>
        <taxon>Streptomyces</taxon>
    </lineage>
</organism>
<evidence type="ECO:0000313" key="7">
    <source>
        <dbReference type="EMBL" id="MBR7671465.1"/>
    </source>
</evidence>
<accession>A0A8T4IHP5</accession>
<evidence type="ECO:0000256" key="4">
    <source>
        <dbReference type="ARBA" id="ARBA00022729"/>
    </source>
</evidence>
<dbReference type="GO" id="GO:0030001">
    <property type="term" value="P:metal ion transport"/>
    <property type="evidence" value="ECO:0007669"/>
    <property type="project" value="InterPro"/>
</dbReference>